<feature type="DNA-binding region" description="H-T-H motif" evidence="4">
    <location>
        <begin position="31"/>
        <end position="50"/>
    </location>
</feature>
<keyword evidence="2 4" id="KW-0238">DNA-binding</keyword>
<dbReference type="InterPro" id="IPR009057">
    <property type="entry name" value="Homeodomain-like_sf"/>
</dbReference>
<dbReference type="InterPro" id="IPR001647">
    <property type="entry name" value="HTH_TetR"/>
</dbReference>
<reference evidence="6 7" key="1">
    <citation type="submission" date="2020-08" db="EMBL/GenBank/DDBJ databases">
        <title>A Genomic Blueprint of the Chicken Gut Microbiome.</title>
        <authorList>
            <person name="Gilroy R."/>
            <person name="Ravi A."/>
            <person name="Getino M."/>
            <person name="Pursley I."/>
            <person name="Horton D.L."/>
            <person name="Alikhan N.-F."/>
            <person name="Baker D."/>
            <person name="Gharbi K."/>
            <person name="Hall N."/>
            <person name="Watson M."/>
            <person name="Adriaenssens E.M."/>
            <person name="Foster-Nyarko E."/>
            <person name="Jarju S."/>
            <person name="Secka A."/>
            <person name="Antonio M."/>
            <person name="Oren A."/>
            <person name="Chaudhuri R."/>
            <person name="La Ragione R.M."/>
            <person name="Hildebrand F."/>
            <person name="Pallen M.J."/>
        </authorList>
    </citation>
    <scope>NUCLEOTIDE SEQUENCE [LARGE SCALE GENOMIC DNA]</scope>
    <source>
        <strain evidence="6 7">Sa2CUA1</strain>
    </source>
</reference>
<dbReference type="Pfam" id="PF00440">
    <property type="entry name" value="TetR_N"/>
    <property type="match status" value="1"/>
</dbReference>
<dbReference type="SUPFAM" id="SSF46689">
    <property type="entry name" value="Homeodomain-like"/>
    <property type="match status" value="1"/>
</dbReference>
<evidence type="ECO:0000313" key="7">
    <source>
        <dbReference type="Proteomes" id="UP000609874"/>
    </source>
</evidence>
<evidence type="ECO:0000259" key="5">
    <source>
        <dbReference type="PROSITE" id="PS50977"/>
    </source>
</evidence>
<feature type="domain" description="HTH tetR-type" evidence="5">
    <location>
        <begin position="8"/>
        <end position="68"/>
    </location>
</feature>
<evidence type="ECO:0000256" key="3">
    <source>
        <dbReference type="ARBA" id="ARBA00023163"/>
    </source>
</evidence>
<dbReference type="Gene3D" id="1.10.357.10">
    <property type="entry name" value="Tetracycline Repressor, domain 2"/>
    <property type="match status" value="1"/>
</dbReference>
<evidence type="ECO:0000256" key="4">
    <source>
        <dbReference type="PROSITE-ProRule" id="PRU00335"/>
    </source>
</evidence>
<sequence length="208" mass="21602">MGRPSVSAERRRQILEAAIRSLAANGLAGTSLDRIAEEAGMARGHIRHFAGNRDDILTAAAVLFYFGEVPDADTDVPVIPNAASFLPEKAGTIAGALDYLFGDFAAPDAENAVTLALVDAARTNPQIHAIVLRAYTGSQNELAALLAQACPEAAATSCRNVAYGILTIALGNVFMADIEVSAQRTAVARQSAELLVATLSEKPGSLAG</sequence>
<evidence type="ECO:0000256" key="1">
    <source>
        <dbReference type="ARBA" id="ARBA00023015"/>
    </source>
</evidence>
<dbReference type="PROSITE" id="PS50977">
    <property type="entry name" value="HTH_TETR_2"/>
    <property type="match status" value="1"/>
</dbReference>
<name>A0ABR8UTP4_9MICC</name>
<evidence type="ECO:0000313" key="6">
    <source>
        <dbReference type="EMBL" id="MBD7995760.1"/>
    </source>
</evidence>
<accession>A0ABR8UTP4</accession>
<comment type="caution">
    <text evidence="6">The sequence shown here is derived from an EMBL/GenBank/DDBJ whole genome shotgun (WGS) entry which is preliminary data.</text>
</comment>
<dbReference type="PANTHER" id="PTHR47506:SF1">
    <property type="entry name" value="HTH-TYPE TRANSCRIPTIONAL REGULATOR YJDC"/>
    <property type="match status" value="1"/>
</dbReference>
<proteinExistence type="predicted"/>
<organism evidence="6 7">
    <name type="scientific">Arthrobacter gallicola</name>
    <dbReference type="NCBI Taxonomy" id="2762225"/>
    <lineage>
        <taxon>Bacteria</taxon>
        <taxon>Bacillati</taxon>
        <taxon>Actinomycetota</taxon>
        <taxon>Actinomycetes</taxon>
        <taxon>Micrococcales</taxon>
        <taxon>Micrococcaceae</taxon>
        <taxon>Arthrobacter</taxon>
    </lineage>
</organism>
<dbReference type="EMBL" id="JACSQD010000004">
    <property type="protein sequence ID" value="MBD7995760.1"/>
    <property type="molecule type" value="Genomic_DNA"/>
</dbReference>
<evidence type="ECO:0000256" key="2">
    <source>
        <dbReference type="ARBA" id="ARBA00023125"/>
    </source>
</evidence>
<keyword evidence="7" id="KW-1185">Reference proteome</keyword>
<dbReference type="Proteomes" id="UP000609874">
    <property type="component" value="Unassembled WGS sequence"/>
</dbReference>
<dbReference type="PANTHER" id="PTHR47506">
    <property type="entry name" value="TRANSCRIPTIONAL REGULATORY PROTEIN"/>
    <property type="match status" value="1"/>
</dbReference>
<dbReference type="RefSeq" id="WP_191808053.1">
    <property type="nucleotide sequence ID" value="NZ_JACSQD010000004.1"/>
</dbReference>
<keyword evidence="3" id="KW-0804">Transcription</keyword>
<keyword evidence="1" id="KW-0805">Transcription regulation</keyword>
<gene>
    <name evidence="6" type="ORF">H9639_10665</name>
</gene>
<protein>
    <submittedName>
        <fullName evidence="6">TetR family transcriptional regulator</fullName>
    </submittedName>
</protein>